<keyword evidence="1" id="KW-0732">Signal</keyword>
<proteinExistence type="predicted"/>
<dbReference type="Proteomes" id="UP001337305">
    <property type="component" value="Unassembled WGS sequence"/>
</dbReference>
<organism evidence="3 4">
    <name type="scientific">Flavivirga spongiicola</name>
    <dbReference type="NCBI Taxonomy" id="421621"/>
    <lineage>
        <taxon>Bacteria</taxon>
        <taxon>Pseudomonadati</taxon>
        <taxon>Bacteroidota</taxon>
        <taxon>Flavobacteriia</taxon>
        <taxon>Flavobacteriales</taxon>
        <taxon>Flavobacteriaceae</taxon>
        <taxon>Flavivirga</taxon>
    </lineage>
</organism>
<reference evidence="3 4" key="1">
    <citation type="submission" date="2022-09" db="EMBL/GenBank/DDBJ databases">
        <title>Genome sequencing of Flavivirga sp. MEBiC05379.</title>
        <authorList>
            <person name="Oh H.-M."/>
            <person name="Kwon K.K."/>
            <person name="Park M.J."/>
            <person name="Yang S.-H."/>
        </authorList>
    </citation>
    <scope>NUCLEOTIDE SEQUENCE [LARGE SCALE GENOMIC DNA]</scope>
    <source>
        <strain evidence="3 4">MEBiC05379</strain>
    </source>
</reference>
<dbReference type="GO" id="GO:0004519">
    <property type="term" value="F:endonuclease activity"/>
    <property type="evidence" value="ECO:0007669"/>
    <property type="project" value="UniProtKB-KW"/>
</dbReference>
<dbReference type="PANTHER" id="PTHR41349:SF1">
    <property type="entry name" value="PROTEIN CBG08683"/>
    <property type="match status" value="1"/>
</dbReference>
<keyword evidence="3" id="KW-0540">Nuclease</keyword>
<keyword evidence="4" id="KW-1185">Reference proteome</keyword>
<evidence type="ECO:0000313" key="3">
    <source>
        <dbReference type="EMBL" id="MEF3833962.1"/>
    </source>
</evidence>
<keyword evidence="3" id="KW-0255">Endonuclease</keyword>
<dbReference type="Gene3D" id="3.60.10.10">
    <property type="entry name" value="Endonuclease/exonuclease/phosphatase"/>
    <property type="match status" value="1"/>
</dbReference>
<keyword evidence="3" id="KW-0378">Hydrolase</keyword>
<dbReference type="PANTHER" id="PTHR41349">
    <property type="match status" value="1"/>
</dbReference>
<dbReference type="InterPro" id="IPR005135">
    <property type="entry name" value="Endo/exonuclease/phosphatase"/>
</dbReference>
<evidence type="ECO:0000256" key="1">
    <source>
        <dbReference type="SAM" id="SignalP"/>
    </source>
</evidence>
<dbReference type="EMBL" id="JAODOP010000004">
    <property type="protein sequence ID" value="MEF3833962.1"/>
    <property type="molecule type" value="Genomic_DNA"/>
</dbReference>
<dbReference type="InterPro" id="IPR036691">
    <property type="entry name" value="Endo/exonu/phosph_ase_sf"/>
</dbReference>
<dbReference type="RefSeq" id="WP_303306300.1">
    <property type="nucleotide sequence ID" value="NZ_JAODOP010000004.1"/>
</dbReference>
<gene>
    <name evidence="3" type="ORF">N1F79_12535</name>
</gene>
<dbReference type="Pfam" id="PF03372">
    <property type="entry name" value="Exo_endo_phos"/>
    <property type="match status" value="1"/>
</dbReference>
<protein>
    <submittedName>
        <fullName evidence="3">Endonuclease/exonuclease/phosphatase family protein</fullName>
    </submittedName>
</protein>
<feature type="chain" id="PRO_5045412779" evidence="1">
    <location>
        <begin position="26"/>
        <end position="345"/>
    </location>
</feature>
<dbReference type="SUPFAM" id="SSF56219">
    <property type="entry name" value="DNase I-like"/>
    <property type="match status" value="1"/>
</dbReference>
<accession>A0ABU7XT99</accession>
<name>A0ABU7XT99_9FLAO</name>
<feature type="signal peptide" evidence="1">
    <location>
        <begin position="1"/>
        <end position="25"/>
    </location>
</feature>
<evidence type="ECO:0000313" key="4">
    <source>
        <dbReference type="Proteomes" id="UP001337305"/>
    </source>
</evidence>
<feature type="domain" description="Endonuclease/exonuclease/phosphatase" evidence="2">
    <location>
        <begin position="44"/>
        <end position="335"/>
    </location>
</feature>
<comment type="caution">
    <text evidence="3">The sequence shown here is derived from an EMBL/GenBank/DDBJ whole genome shotgun (WGS) entry which is preliminary data.</text>
</comment>
<evidence type="ECO:0000259" key="2">
    <source>
        <dbReference type="Pfam" id="PF03372"/>
    </source>
</evidence>
<sequence>MNNIFRYKTLSLLIIAVLFNVSCRAADEKLENTPNSEPFEFKLMTWNIWGKLNLDPKYTINGKTGRDRVIEIIKESEADIITMTETYGSASDIAAALNYNYYTPSPDANLTIFSRFPLENFGRITNLSPFSFISGTVKLPNGKKIRIYNIWLTSGGRHIVEIKNKSISDKEFNNGDQNRYNHIQELLRHPDFKSDLANKDETPVIVAGDFNCVSHFDYTQETKGNGLNYSRILANKTSLAMKETGFIDSYRFIHPNITKETLGYTWTTVGQGYTYISGQGFIPVNVNPHPKYQDPYARIDFIYSAGKKIKPIKSRTIKHHSSNTIRSFPEFPSDHSALLTTFLIE</sequence>